<keyword evidence="7" id="KW-1185">Reference proteome</keyword>
<evidence type="ECO:0000256" key="4">
    <source>
        <dbReference type="ARBA" id="ARBA00023163"/>
    </source>
</evidence>
<dbReference type="PROSITE" id="PS50931">
    <property type="entry name" value="HTH_LYSR"/>
    <property type="match status" value="1"/>
</dbReference>
<dbReference type="Pfam" id="PF00126">
    <property type="entry name" value="HTH_1"/>
    <property type="match status" value="1"/>
</dbReference>
<keyword evidence="3" id="KW-0238">DNA-binding</keyword>
<dbReference type="SUPFAM" id="SSF46785">
    <property type="entry name" value="Winged helix' DNA-binding domain"/>
    <property type="match status" value="1"/>
</dbReference>
<sequence>MARQFDPVMLGSIELFCLAAELESFTAAATQAGLTPAAVSRAIGRLEARLQVRLFVRSTRRIRLTEGGRAYLAQCRQALNQLVEAERELTGRQAAPAGVLRISVPTTLGHHGVLRLLPGFRRRYPQVQVEVHLSNRNVDFIADGFDLAVRARAQPDSGLVARKLMDAALVVVAAPEYLAQAGRPVTLDDLAQHECIQFVLPATGQRVPWAFRLDGQDIDVNTDGGFTCSEDLLGVVTLARAGAGLLQTYRFIVEEDLARGELVELLQPYAGRSRPFSLIYPANRHMPLKVRVFIDHVLAALGNGPLQSAQHPPG</sequence>
<dbReference type="PANTHER" id="PTHR30537:SF5">
    <property type="entry name" value="HTH-TYPE TRANSCRIPTIONAL ACTIVATOR TTDR-RELATED"/>
    <property type="match status" value="1"/>
</dbReference>
<dbReference type="InterPro" id="IPR005119">
    <property type="entry name" value="LysR_subst-bd"/>
</dbReference>
<evidence type="ECO:0000256" key="2">
    <source>
        <dbReference type="ARBA" id="ARBA00023015"/>
    </source>
</evidence>
<evidence type="ECO:0000256" key="3">
    <source>
        <dbReference type="ARBA" id="ARBA00023125"/>
    </source>
</evidence>
<dbReference type="EMBL" id="AOGK01000001">
    <property type="protein sequence ID" value="MDG5973644.1"/>
    <property type="molecule type" value="Genomic_DNA"/>
</dbReference>
<dbReference type="GO" id="GO:0003700">
    <property type="term" value="F:DNA-binding transcription factor activity"/>
    <property type="evidence" value="ECO:0007669"/>
    <property type="project" value="InterPro"/>
</dbReference>
<dbReference type="SUPFAM" id="SSF53850">
    <property type="entry name" value="Periplasmic binding protein-like II"/>
    <property type="match status" value="1"/>
</dbReference>
<reference evidence="6" key="1">
    <citation type="submission" date="2013-01" db="EMBL/GenBank/DDBJ databases">
        <title>Genome draft of Hydrogenophaga taeniospiralis 2K1.</title>
        <authorList>
            <person name="Gomila M."/>
            <person name="Lalucat J."/>
        </authorList>
    </citation>
    <scope>NUCLEOTIDE SEQUENCE</scope>
    <source>
        <strain evidence="6">CCUG 15921</strain>
    </source>
</reference>
<accession>A0A9X4NPQ2</accession>
<dbReference type="InterPro" id="IPR000847">
    <property type="entry name" value="LysR_HTH_N"/>
</dbReference>
<dbReference type="Gene3D" id="3.40.190.290">
    <property type="match status" value="1"/>
</dbReference>
<dbReference type="Pfam" id="PF03466">
    <property type="entry name" value="LysR_substrate"/>
    <property type="match status" value="1"/>
</dbReference>
<comment type="caution">
    <text evidence="6">The sequence shown here is derived from an EMBL/GenBank/DDBJ whole genome shotgun (WGS) entry which is preliminary data.</text>
</comment>
<evidence type="ECO:0000256" key="1">
    <source>
        <dbReference type="ARBA" id="ARBA00009437"/>
    </source>
</evidence>
<proteinExistence type="inferred from homology"/>
<dbReference type="Gene3D" id="1.10.10.10">
    <property type="entry name" value="Winged helix-like DNA-binding domain superfamily/Winged helix DNA-binding domain"/>
    <property type="match status" value="1"/>
</dbReference>
<dbReference type="InterPro" id="IPR058163">
    <property type="entry name" value="LysR-type_TF_proteobact-type"/>
</dbReference>
<organism evidence="6 7">
    <name type="scientific">Hydrogenophaga taeniospiralis CCUG 15921</name>
    <dbReference type="NCBI Taxonomy" id="1281780"/>
    <lineage>
        <taxon>Bacteria</taxon>
        <taxon>Pseudomonadati</taxon>
        <taxon>Pseudomonadota</taxon>
        <taxon>Betaproteobacteria</taxon>
        <taxon>Burkholderiales</taxon>
        <taxon>Comamonadaceae</taxon>
        <taxon>Hydrogenophaga</taxon>
    </lineage>
</organism>
<dbReference type="AlphaFoldDB" id="A0A9X4NPQ2"/>
<dbReference type="FunFam" id="1.10.10.10:FF:000001">
    <property type="entry name" value="LysR family transcriptional regulator"/>
    <property type="match status" value="1"/>
</dbReference>
<dbReference type="Proteomes" id="UP001152876">
    <property type="component" value="Unassembled WGS sequence"/>
</dbReference>
<dbReference type="RefSeq" id="WP_068169461.1">
    <property type="nucleotide sequence ID" value="NZ_AOGK01000001.1"/>
</dbReference>
<dbReference type="PANTHER" id="PTHR30537">
    <property type="entry name" value="HTH-TYPE TRANSCRIPTIONAL REGULATOR"/>
    <property type="match status" value="1"/>
</dbReference>
<feature type="domain" description="HTH lysR-type" evidence="5">
    <location>
        <begin position="13"/>
        <end position="65"/>
    </location>
</feature>
<protein>
    <submittedName>
        <fullName evidence="6">LysR family transcriptional regulator</fullName>
    </submittedName>
</protein>
<keyword evidence="4" id="KW-0804">Transcription</keyword>
<evidence type="ECO:0000313" key="6">
    <source>
        <dbReference type="EMBL" id="MDG5973644.1"/>
    </source>
</evidence>
<evidence type="ECO:0000259" key="5">
    <source>
        <dbReference type="PROSITE" id="PS50931"/>
    </source>
</evidence>
<dbReference type="GO" id="GO:0003677">
    <property type="term" value="F:DNA binding"/>
    <property type="evidence" value="ECO:0007669"/>
    <property type="project" value="UniProtKB-KW"/>
</dbReference>
<dbReference type="InterPro" id="IPR036388">
    <property type="entry name" value="WH-like_DNA-bd_sf"/>
</dbReference>
<dbReference type="OrthoDB" id="9810065at2"/>
<name>A0A9X4NPQ2_9BURK</name>
<evidence type="ECO:0000313" key="7">
    <source>
        <dbReference type="Proteomes" id="UP001152876"/>
    </source>
</evidence>
<comment type="similarity">
    <text evidence="1">Belongs to the LysR transcriptional regulatory family.</text>
</comment>
<gene>
    <name evidence="6" type="ORF">H010_00175</name>
</gene>
<dbReference type="InterPro" id="IPR036390">
    <property type="entry name" value="WH_DNA-bd_sf"/>
</dbReference>
<dbReference type="CDD" id="cd08422">
    <property type="entry name" value="PBP2_CrgA_like"/>
    <property type="match status" value="1"/>
</dbReference>
<keyword evidence="2" id="KW-0805">Transcription regulation</keyword>